<name>A0A379AC87_ENTAG</name>
<evidence type="ECO:0000256" key="4">
    <source>
        <dbReference type="ARBA" id="ARBA00023136"/>
    </source>
</evidence>
<dbReference type="Gene3D" id="1.20.1250.20">
    <property type="entry name" value="MFS general substrate transporter like domains"/>
    <property type="match status" value="1"/>
</dbReference>
<evidence type="ECO:0000256" key="5">
    <source>
        <dbReference type="SAM" id="Phobius"/>
    </source>
</evidence>
<accession>A0A379AC87</accession>
<evidence type="ECO:0000256" key="3">
    <source>
        <dbReference type="ARBA" id="ARBA00022989"/>
    </source>
</evidence>
<keyword evidence="3 5" id="KW-1133">Transmembrane helix</keyword>
<keyword evidence="8" id="KW-1185">Reference proteome</keyword>
<protein>
    <submittedName>
        <fullName evidence="7">Galactose transporter</fullName>
    </submittedName>
</protein>
<reference evidence="7 8" key="1">
    <citation type="submission" date="2018-06" db="EMBL/GenBank/DDBJ databases">
        <authorList>
            <consortium name="Pathogen Informatics"/>
            <person name="Doyle S."/>
        </authorList>
    </citation>
    <scope>NUCLEOTIDE SEQUENCE [LARGE SCALE GENOMIC DNA]</scope>
    <source>
        <strain evidence="7 8">NCTC9381</strain>
    </source>
</reference>
<dbReference type="SUPFAM" id="SSF103473">
    <property type="entry name" value="MFS general substrate transporter"/>
    <property type="match status" value="1"/>
</dbReference>
<evidence type="ECO:0000313" key="7">
    <source>
        <dbReference type="EMBL" id="SUB15162.1"/>
    </source>
</evidence>
<dbReference type="PROSITE" id="PS50850">
    <property type="entry name" value="MFS"/>
    <property type="match status" value="1"/>
</dbReference>
<comment type="subcellular location">
    <subcellularLocation>
        <location evidence="1">Membrane</location>
    </subcellularLocation>
</comment>
<dbReference type="EMBL" id="UGSO01000001">
    <property type="protein sequence ID" value="SUB15162.1"/>
    <property type="molecule type" value="Genomic_DNA"/>
</dbReference>
<sequence length="46" mass="4803">MFGAAVGAIGSGWMSSRLGRKKSLMAGAILFVIGSLWSAMSPNRKC</sequence>
<dbReference type="Proteomes" id="UP000254640">
    <property type="component" value="Unassembled WGS sequence"/>
</dbReference>
<dbReference type="Pfam" id="PF00083">
    <property type="entry name" value="Sugar_tr"/>
    <property type="match status" value="1"/>
</dbReference>
<dbReference type="InterPro" id="IPR036259">
    <property type="entry name" value="MFS_trans_sf"/>
</dbReference>
<gene>
    <name evidence="7" type="primary">galP_4</name>
    <name evidence="7" type="ORF">NCTC9381_01028</name>
</gene>
<dbReference type="InterPro" id="IPR020846">
    <property type="entry name" value="MFS_dom"/>
</dbReference>
<evidence type="ECO:0000256" key="2">
    <source>
        <dbReference type="ARBA" id="ARBA00022692"/>
    </source>
</evidence>
<keyword evidence="2 5" id="KW-0812">Transmembrane</keyword>
<dbReference type="GO" id="GO:0016020">
    <property type="term" value="C:membrane"/>
    <property type="evidence" value="ECO:0007669"/>
    <property type="project" value="UniProtKB-SubCell"/>
</dbReference>
<dbReference type="AlphaFoldDB" id="A0A379AC87"/>
<proteinExistence type="predicted"/>
<evidence type="ECO:0000313" key="8">
    <source>
        <dbReference type="Proteomes" id="UP000254640"/>
    </source>
</evidence>
<organism evidence="7 8">
    <name type="scientific">Enterobacter agglomerans</name>
    <name type="common">Erwinia herbicola</name>
    <name type="synonym">Pantoea agglomerans</name>
    <dbReference type="NCBI Taxonomy" id="549"/>
    <lineage>
        <taxon>Bacteria</taxon>
        <taxon>Pseudomonadati</taxon>
        <taxon>Pseudomonadota</taxon>
        <taxon>Gammaproteobacteria</taxon>
        <taxon>Enterobacterales</taxon>
        <taxon>Erwiniaceae</taxon>
        <taxon>Pantoea</taxon>
        <taxon>Pantoea agglomerans group</taxon>
    </lineage>
</organism>
<feature type="transmembrane region" description="Helical" evidence="5">
    <location>
        <begin position="23"/>
        <end position="40"/>
    </location>
</feature>
<keyword evidence="4 5" id="KW-0472">Membrane</keyword>
<dbReference type="GO" id="GO:0022857">
    <property type="term" value="F:transmembrane transporter activity"/>
    <property type="evidence" value="ECO:0007669"/>
    <property type="project" value="InterPro"/>
</dbReference>
<evidence type="ECO:0000259" key="6">
    <source>
        <dbReference type="PROSITE" id="PS50850"/>
    </source>
</evidence>
<feature type="domain" description="Major facilitator superfamily (MFS) profile" evidence="6">
    <location>
        <begin position="1"/>
        <end position="46"/>
    </location>
</feature>
<evidence type="ECO:0000256" key="1">
    <source>
        <dbReference type="ARBA" id="ARBA00004370"/>
    </source>
</evidence>
<dbReference type="InterPro" id="IPR005828">
    <property type="entry name" value="MFS_sugar_transport-like"/>
</dbReference>